<proteinExistence type="predicted"/>
<sequence length="160" mass="17388">MPVKPTDRSFEQGLCVLLMLALQDGHVPVGSSALAGWLEVSDSYLKKILRKLTVAGLVRSRACPRGGFTLARSPEDITVADVQRALHPLRAFEPSGLGARVFPDAEHAVSVGEELRGLFSRARAAYEAQLETVSLADLLLPDAWPKGSVDWRDLARRDNG</sequence>
<accession>A0ABT6ZHG6</accession>
<dbReference type="SUPFAM" id="SSF46785">
    <property type="entry name" value="Winged helix' DNA-binding domain"/>
    <property type="match status" value="1"/>
</dbReference>
<dbReference type="Pfam" id="PF02082">
    <property type="entry name" value="Rrf2"/>
    <property type="match status" value="1"/>
</dbReference>
<organism evidence="1 2">
    <name type="scientific">Kribbibacterium absianum</name>
    <dbReference type="NCBI Taxonomy" id="3044210"/>
    <lineage>
        <taxon>Bacteria</taxon>
        <taxon>Bacillati</taxon>
        <taxon>Actinomycetota</taxon>
        <taxon>Coriobacteriia</taxon>
        <taxon>Coriobacteriales</taxon>
        <taxon>Kribbibacteriaceae</taxon>
        <taxon>Kribbibacterium</taxon>
    </lineage>
</organism>
<evidence type="ECO:0000313" key="2">
    <source>
        <dbReference type="Proteomes" id="UP001431693"/>
    </source>
</evidence>
<keyword evidence="2" id="KW-1185">Reference proteome</keyword>
<evidence type="ECO:0000313" key="1">
    <source>
        <dbReference type="EMBL" id="MDJ1128500.1"/>
    </source>
</evidence>
<protein>
    <submittedName>
        <fullName evidence="1">Rrf2 family transcriptional regulator</fullName>
    </submittedName>
</protein>
<dbReference type="PROSITE" id="PS51197">
    <property type="entry name" value="HTH_RRF2_2"/>
    <property type="match status" value="1"/>
</dbReference>
<comment type="caution">
    <text evidence="1">The sequence shown here is derived from an EMBL/GenBank/DDBJ whole genome shotgun (WGS) entry which is preliminary data.</text>
</comment>
<dbReference type="EMBL" id="JASJEX010000001">
    <property type="protein sequence ID" value="MDJ1128500.1"/>
    <property type="molecule type" value="Genomic_DNA"/>
</dbReference>
<dbReference type="Proteomes" id="UP001431693">
    <property type="component" value="Unassembled WGS sequence"/>
</dbReference>
<dbReference type="InterPro" id="IPR036388">
    <property type="entry name" value="WH-like_DNA-bd_sf"/>
</dbReference>
<dbReference type="PANTHER" id="PTHR33221:SF15">
    <property type="entry name" value="HTH-TYPE TRANSCRIPTIONAL REGULATOR YWGB-RELATED"/>
    <property type="match status" value="1"/>
</dbReference>
<dbReference type="RefSeq" id="WP_283712145.1">
    <property type="nucleotide sequence ID" value="NZ_JASJEW010000001.1"/>
</dbReference>
<dbReference type="InterPro" id="IPR000944">
    <property type="entry name" value="Tscrpt_reg_Rrf2"/>
</dbReference>
<reference evidence="1" key="1">
    <citation type="submission" date="2023-05" db="EMBL/GenBank/DDBJ databases">
        <title>[olsenella] sp. nov., isolated from a pig farm feces dump.</title>
        <authorList>
            <person name="Chang Y.-H."/>
        </authorList>
    </citation>
    <scope>NUCLEOTIDE SEQUENCE</scope>
    <source>
        <strain evidence="1">YH-ols2217</strain>
    </source>
</reference>
<name>A0ABT6ZHG6_9ACTN</name>
<dbReference type="PANTHER" id="PTHR33221">
    <property type="entry name" value="WINGED HELIX-TURN-HELIX TRANSCRIPTIONAL REGULATOR, RRF2 FAMILY"/>
    <property type="match status" value="1"/>
</dbReference>
<dbReference type="Gene3D" id="1.10.10.10">
    <property type="entry name" value="Winged helix-like DNA-binding domain superfamily/Winged helix DNA-binding domain"/>
    <property type="match status" value="1"/>
</dbReference>
<dbReference type="InterPro" id="IPR036390">
    <property type="entry name" value="WH_DNA-bd_sf"/>
</dbReference>
<gene>
    <name evidence="1" type="ORF">QJ043_00140</name>
</gene>